<evidence type="ECO:0000313" key="7">
    <source>
        <dbReference type="EMBL" id="SMX47308.1"/>
    </source>
</evidence>
<feature type="transmembrane region" description="Helical" evidence="6">
    <location>
        <begin position="193"/>
        <end position="215"/>
    </location>
</feature>
<dbReference type="GO" id="GO:0005886">
    <property type="term" value="C:plasma membrane"/>
    <property type="evidence" value="ECO:0007669"/>
    <property type="project" value="UniProtKB-SubCell"/>
</dbReference>
<feature type="transmembrane region" description="Helical" evidence="6">
    <location>
        <begin position="388"/>
        <end position="407"/>
    </location>
</feature>
<feature type="transmembrane region" description="Helical" evidence="6">
    <location>
        <begin position="355"/>
        <end position="376"/>
    </location>
</feature>
<evidence type="ECO:0000256" key="3">
    <source>
        <dbReference type="ARBA" id="ARBA00022692"/>
    </source>
</evidence>
<feature type="transmembrane region" description="Helical" evidence="6">
    <location>
        <begin position="323"/>
        <end position="349"/>
    </location>
</feature>
<dbReference type="PANTHER" id="PTHR30250">
    <property type="entry name" value="PST FAMILY PREDICTED COLANIC ACID TRANSPORTER"/>
    <property type="match status" value="1"/>
</dbReference>
<reference evidence="8" key="1">
    <citation type="submission" date="2017-05" db="EMBL/GenBank/DDBJ databases">
        <authorList>
            <person name="Rodrigo-Torres L."/>
            <person name="Arahal R. D."/>
            <person name="Lucena T."/>
        </authorList>
    </citation>
    <scope>NUCLEOTIDE SEQUENCE [LARGE SCALE GENOMIC DNA]</scope>
    <source>
        <strain evidence="8">CECT 8621</strain>
    </source>
</reference>
<organism evidence="7 8">
    <name type="scientific">Actibacterium lipolyticum</name>
    <dbReference type="NCBI Taxonomy" id="1524263"/>
    <lineage>
        <taxon>Bacteria</taxon>
        <taxon>Pseudomonadati</taxon>
        <taxon>Pseudomonadota</taxon>
        <taxon>Alphaproteobacteria</taxon>
        <taxon>Rhodobacterales</taxon>
        <taxon>Roseobacteraceae</taxon>
        <taxon>Actibacterium</taxon>
    </lineage>
</organism>
<keyword evidence="8" id="KW-1185">Reference proteome</keyword>
<dbReference type="PANTHER" id="PTHR30250:SF31">
    <property type="entry name" value="INNER MEMBRANE PROTEIN YGHQ"/>
    <property type="match status" value="1"/>
</dbReference>
<dbReference type="RefSeq" id="WP_093968421.1">
    <property type="nucleotide sequence ID" value="NZ_FXYE01000002.1"/>
</dbReference>
<evidence type="ECO:0000256" key="2">
    <source>
        <dbReference type="ARBA" id="ARBA00022475"/>
    </source>
</evidence>
<evidence type="ECO:0000256" key="5">
    <source>
        <dbReference type="ARBA" id="ARBA00023136"/>
    </source>
</evidence>
<keyword evidence="4 6" id="KW-1133">Transmembrane helix</keyword>
<dbReference type="AlphaFoldDB" id="A0A238KX89"/>
<proteinExistence type="predicted"/>
<feature type="transmembrane region" description="Helical" evidence="6">
    <location>
        <begin position="135"/>
        <end position="157"/>
    </location>
</feature>
<name>A0A238KX89_9RHOB</name>
<dbReference type="InterPro" id="IPR002797">
    <property type="entry name" value="Polysacc_synth"/>
</dbReference>
<dbReference type="Proteomes" id="UP000202922">
    <property type="component" value="Unassembled WGS sequence"/>
</dbReference>
<comment type="subcellular location">
    <subcellularLocation>
        <location evidence="1">Cell membrane</location>
        <topology evidence="1">Multi-pass membrane protein</topology>
    </subcellularLocation>
</comment>
<keyword evidence="3 6" id="KW-0812">Transmembrane</keyword>
<dbReference type="Pfam" id="PF01943">
    <property type="entry name" value="Polysacc_synt"/>
    <property type="match status" value="1"/>
</dbReference>
<evidence type="ECO:0000313" key="8">
    <source>
        <dbReference type="Proteomes" id="UP000202922"/>
    </source>
</evidence>
<feature type="transmembrane region" description="Helical" evidence="6">
    <location>
        <begin position="413"/>
        <end position="435"/>
    </location>
</feature>
<feature type="transmembrane region" description="Helical" evidence="6">
    <location>
        <begin position="169"/>
        <end position="187"/>
    </location>
</feature>
<evidence type="ECO:0000256" key="4">
    <source>
        <dbReference type="ARBA" id="ARBA00022989"/>
    </source>
</evidence>
<protein>
    <submittedName>
        <fullName evidence="7">Inner membrane protein YghQ</fullName>
    </submittedName>
</protein>
<feature type="transmembrane region" description="Helical" evidence="6">
    <location>
        <begin position="98"/>
        <end position="123"/>
    </location>
</feature>
<accession>A0A238KX89</accession>
<evidence type="ECO:0000256" key="1">
    <source>
        <dbReference type="ARBA" id="ARBA00004651"/>
    </source>
</evidence>
<gene>
    <name evidence="7" type="primary">yghQ</name>
    <name evidence="7" type="ORF">COL8621_03405</name>
</gene>
<feature type="transmembrane region" description="Helical" evidence="6">
    <location>
        <begin position="26"/>
        <end position="46"/>
    </location>
</feature>
<keyword evidence="2" id="KW-1003">Cell membrane</keyword>
<dbReference type="OrthoDB" id="493991at2"/>
<dbReference type="EMBL" id="FXYE01000002">
    <property type="protein sequence ID" value="SMX47308.1"/>
    <property type="molecule type" value="Genomic_DNA"/>
</dbReference>
<sequence>MSMFERFKADLTGDAVFNRVLKNMSWLFSAHIMIAALGLISLAVTARALGPAGLGILAIVESYVRIVDRLLRLEPWQAVIKYGVDALEREEKGRFHRLIKLSILIDLAGGFLAGSVAIALAWFIAPRLGLPDDGFKYICLVALALFLSLRPTGIAVLRIYDRFDKLAKLDVFVAVLRLVLCVLAYWFDLGIWAFLAILLVQSLADGILAFVYALIELTKRGDHHIMRTRARDAISENLGFLRFLWNSNFNVILRQSSQRFDVIILAALVDPAAVGFFHVAKRTANAALRFGRPLRQAIYPEIARIWARGEVARFARVVTRTSTLVFLVAFVCFVPIALNLPAILATFLGEEFRDAASLVTVQALAVIVYLSGIILNPTLLSMGKDKELVRITIIATIAFFALFVPLVKTFGATGAAISHLLFNLIWMAGCLVFLWRESQRRRANKVSDV</sequence>
<keyword evidence="5 6" id="KW-0472">Membrane</keyword>
<evidence type="ECO:0000256" key="6">
    <source>
        <dbReference type="SAM" id="Phobius"/>
    </source>
</evidence>
<dbReference type="InterPro" id="IPR050833">
    <property type="entry name" value="Poly_Biosynth_Transport"/>
</dbReference>